<dbReference type="Pfam" id="PF13242">
    <property type="entry name" value="Hydrolase_like"/>
    <property type="match status" value="1"/>
</dbReference>
<dbReference type="AlphaFoldDB" id="A0A8S1HL24"/>
<comment type="similarity">
    <text evidence="2">Belongs to the HAD-like hydrolase superfamily.</text>
</comment>
<keyword evidence="3" id="KW-0479">Metal-binding</keyword>
<dbReference type="InterPro" id="IPR036412">
    <property type="entry name" value="HAD-like_sf"/>
</dbReference>
<evidence type="ECO:0000313" key="8">
    <source>
        <dbReference type="Proteomes" id="UP000835052"/>
    </source>
</evidence>
<dbReference type="InterPro" id="IPR023214">
    <property type="entry name" value="HAD_sf"/>
</dbReference>
<name>A0A8S1HL24_9PELO</name>
<protein>
    <recommendedName>
        <fullName evidence="5">Haloacid dehalogenase-like hydrolase domain-containing protein 2</fullName>
    </recommendedName>
</protein>
<evidence type="ECO:0000256" key="1">
    <source>
        <dbReference type="ARBA" id="ARBA00001946"/>
    </source>
</evidence>
<dbReference type="FunFam" id="3.40.50.1000:FF:000060">
    <property type="entry name" value="Haloacid dehalogenase-like hydrolase domain-containing protein 2"/>
    <property type="match status" value="1"/>
</dbReference>
<dbReference type="GO" id="GO:0046872">
    <property type="term" value="F:metal ion binding"/>
    <property type="evidence" value="ECO:0007669"/>
    <property type="project" value="UniProtKB-KW"/>
</dbReference>
<dbReference type="CDD" id="cd07509">
    <property type="entry name" value="HAD_PPase"/>
    <property type="match status" value="1"/>
</dbReference>
<evidence type="ECO:0000256" key="6">
    <source>
        <dbReference type="SAM" id="Phobius"/>
    </source>
</evidence>
<comment type="cofactor">
    <cofactor evidence="1">
        <name>Mg(2+)</name>
        <dbReference type="ChEBI" id="CHEBI:18420"/>
    </cofactor>
</comment>
<dbReference type="PANTHER" id="PTHR31562:SF7">
    <property type="entry name" value="NUCLEOTID_TRANS DOMAIN-CONTAINING PROTEIN"/>
    <property type="match status" value="1"/>
</dbReference>
<dbReference type="NCBIfam" id="TIGR01460">
    <property type="entry name" value="HAD-SF-IIA"/>
    <property type="match status" value="1"/>
</dbReference>
<dbReference type="InterPro" id="IPR029044">
    <property type="entry name" value="Nucleotide-diphossugar_trans"/>
</dbReference>
<dbReference type="PANTHER" id="PTHR31562">
    <property type="entry name" value="PROTEIN CBG18972"/>
    <property type="match status" value="1"/>
</dbReference>
<dbReference type="Pfam" id="PF03314">
    <property type="entry name" value="DUF273"/>
    <property type="match status" value="1"/>
</dbReference>
<evidence type="ECO:0000256" key="2">
    <source>
        <dbReference type="ARBA" id="ARBA00007958"/>
    </source>
</evidence>
<dbReference type="EMBL" id="CAJGYM010000091">
    <property type="protein sequence ID" value="CAD6197336.1"/>
    <property type="molecule type" value="Genomic_DNA"/>
</dbReference>
<keyword evidence="8" id="KW-1185">Reference proteome</keyword>
<keyword evidence="4" id="KW-0460">Magnesium</keyword>
<evidence type="ECO:0000256" key="5">
    <source>
        <dbReference type="ARBA" id="ARBA00039666"/>
    </source>
</evidence>
<keyword evidence="6" id="KW-1133">Transmembrane helix</keyword>
<dbReference type="InterPro" id="IPR004988">
    <property type="entry name" value="DUF273"/>
</dbReference>
<dbReference type="InterPro" id="IPR006357">
    <property type="entry name" value="HAD-SF_hydro_IIA"/>
</dbReference>
<proteinExistence type="inferred from homology"/>
<dbReference type="Gene3D" id="3.40.50.1000">
    <property type="entry name" value="HAD superfamily/HAD-like"/>
    <property type="match status" value="2"/>
</dbReference>
<reference evidence="7" key="1">
    <citation type="submission" date="2020-10" db="EMBL/GenBank/DDBJ databases">
        <authorList>
            <person name="Kikuchi T."/>
        </authorList>
    </citation>
    <scope>NUCLEOTIDE SEQUENCE</scope>
    <source>
        <strain evidence="7">NKZ352</strain>
    </source>
</reference>
<accession>A0A8S1HL24</accession>
<keyword evidence="6" id="KW-0812">Transmembrane</keyword>
<dbReference type="NCBIfam" id="TIGR01458">
    <property type="entry name" value="HAD-SF-IIA-hyp3"/>
    <property type="match status" value="1"/>
</dbReference>
<evidence type="ECO:0000313" key="7">
    <source>
        <dbReference type="EMBL" id="CAD6197336.1"/>
    </source>
</evidence>
<dbReference type="Pfam" id="PF13344">
    <property type="entry name" value="Hydrolase_6"/>
    <property type="match status" value="1"/>
</dbReference>
<dbReference type="GO" id="GO:0016791">
    <property type="term" value="F:phosphatase activity"/>
    <property type="evidence" value="ECO:0007669"/>
    <property type="project" value="InterPro"/>
</dbReference>
<dbReference type="OrthoDB" id="426235at2759"/>
<organism evidence="7 8">
    <name type="scientific">Caenorhabditis auriculariae</name>
    <dbReference type="NCBI Taxonomy" id="2777116"/>
    <lineage>
        <taxon>Eukaryota</taxon>
        <taxon>Metazoa</taxon>
        <taxon>Ecdysozoa</taxon>
        <taxon>Nematoda</taxon>
        <taxon>Chromadorea</taxon>
        <taxon>Rhabditida</taxon>
        <taxon>Rhabditina</taxon>
        <taxon>Rhabditomorpha</taxon>
        <taxon>Rhabditoidea</taxon>
        <taxon>Rhabditidae</taxon>
        <taxon>Peloderinae</taxon>
        <taxon>Caenorhabditis</taxon>
    </lineage>
</organism>
<feature type="transmembrane region" description="Helical" evidence="6">
    <location>
        <begin position="268"/>
        <end position="288"/>
    </location>
</feature>
<keyword evidence="6" id="KW-0472">Membrane</keyword>
<gene>
    <name evidence="7" type="ORF">CAUJ_LOCUS13245</name>
</gene>
<evidence type="ECO:0000256" key="4">
    <source>
        <dbReference type="ARBA" id="ARBA00022842"/>
    </source>
</evidence>
<dbReference type="InterPro" id="IPR006355">
    <property type="entry name" value="LHPP/HDHD2"/>
</dbReference>
<evidence type="ECO:0000256" key="3">
    <source>
        <dbReference type="ARBA" id="ARBA00022723"/>
    </source>
</evidence>
<dbReference type="Proteomes" id="UP000835052">
    <property type="component" value="Unassembled WGS sequence"/>
</dbReference>
<sequence length="566" mass="64727">MSRIAAALIDLSGTIHVEDVAISGAVAALEKLRTAMPVRFVTNTTKESQRVLQERLLKCGFKIEKEEIFTSLLAASQLVRSKKLRPLLMLENEALEDFRGIETQNPNAVVIGLAPSHFEYDQMNEAFRLVINGAELIAIHKARYFKTKDGLSLGPGAFVTGLEFSTDRKATVVGKPQAHFFSAGLDAIRTDDVTESTTVMIGDDVNDDVIGAINAGMRGILVKTGKYRKGDEEKIDVQHRNVAESFVEAVDLILAGKVFCKSRRSNSWLYFYFFLLITVFLVTFWKVWQNNRISGMRGSTIGYIYGPENGVFFTNDDYTRIAIVSVVEHLEDIGLYETAISTMQCYAKIQGYHYILALDSDFDCNNNEDGYFRRHCVVSKILPHFDYVLFVDADIGVVNPQKRIEDYMDHSYDIIFYDRFYNWEVMAGSYLARNTKYAAQFLAGWADQEHKIPNRFHGTDNGAIHQYLVEILFPNHKRAIKTCLKVYEKSRNYEDLFTFEACIRSIFGSQRKFDRIAILEKGTGWARDTWLTNSMWSKEHDFMLHNWKEAEMYPKPRGLIECVIRL</sequence>
<dbReference type="Gene3D" id="3.90.550.10">
    <property type="entry name" value="Spore Coat Polysaccharide Biosynthesis Protein SpsA, Chain A"/>
    <property type="match status" value="1"/>
</dbReference>
<comment type="caution">
    <text evidence="7">The sequence shown here is derived from an EMBL/GenBank/DDBJ whole genome shotgun (WGS) entry which is preliminary data.</text>
</comment>
<dbReference type="SUPFAM" id="SSF56784">
    <property type="entry name" value="HAD-like"/>
    <property type="match status" value="1"/>
</dbReference>